<evidence type="ECO:0000259" key="1">
    <source>
        <dbReference type="Pfam" id="PF07045"/>
    </source>
</evidence>
<protein>
    <submittedName>
        <fullName evidence="2">DUF1330 domain-containing protein</fullName>
    </submittedName>
</protein>
<reference evidence="3" key="1">
    <citation type="journal article" date="2019" name="Int. J. Syst. Evol. Microbiol.">
        <title>The Global Catalogue of Microorganisms (GCM) 10K type strain sequencing project: providing services to taxonomists for standard genome sequencing and annotation.</title>
        <authorList>
            <consortium name="The Broad Institute Genomics Platform"/>
            <consortium name="The Broad Institute Genome Sequencing Center for Infectious Disease"/>
            <person name="Wu L."/>
            <person name="Ma J."/>
        </authorList>
    </citation>
    <scope>NUCLEOTIDE SEQUENCE [LARGE SCALE GENOMIC DNA]</scope>
    <source>
        <strain evidence="3">KCTC 52094</strain>
    </source>
</reference>
<feature type="domain" description="DUF1330" evidence="1">
    <location>
        <begin position="2"/>
        <end position="50"/>
    </location>
</feature>
<sequence length="71" mass="7897">MLEGRCERDLIVIAFPDRMAARAWYGSVAYQALLPLRRRNAQGDVFLINEVEEGHCAPDILRAGQGAPAQE</sequence>
<dbReference type="InterPro" id="IPR010753">
    <property type="entry name" value="DUF1330"/>
</dbReference>
<name>A0ABV7G8E5_9PROT</name>
<dbReference type="RefSeq" id="WP_379599581.1">
    <property type="nucleotide sequence ID" value="NZ_JBHRTN010000028.1"/>
</dbReference>
<dbReference type="EMBL" id="JBHRTN010000028">
    <property type="protein sequence ID" value="MFC3127510.1"/>
    <property type="molecule type" value="Genomic_DNA"/>
</dbReference>
<proteinExistence type="predicted"/>
<dbReference type="InterPro" id="IPR011008">
    <property type="entry name" value="Dimeric_a/b-barrel"/>
</dbReference>
<dbReference type="Gene3D" id="3.30.70.100">
    <property type="match status" value="1"/>
</dbReference>
<accession>A0ABV7G8E5</accession>
<dbReference type="SUPFAM" id="SSF54909">
    <property type="entry name" value="Dimeric alpha+beta barrel"/>
    <property type="match status" value="1"/>
</dbReference>
<dbReference type="Pfam" id="PF07045">
    <property type="entry name" value="DUF1330"/>
    <property type="match status" value="1"/>
</dbReference>
<evidence type="ECO:0000313" key="2">
    <source>
        <dbReference type="EMBL" id="MFC3127510.1"/>
    </source>
</evidence>
<comment type="caution">
    <text evidence="2">The sequence shown here is derived from an EMBL/GenBank/DDBJ whole genome shotgun (WGS) entry which is preliminary data.</text>
</comment>
<gene>
    <name evidence="2" type="ORF">ACFOD4_20805</name>
</gene>
<dbReference type="Proteomes" id="UP001595593">
    <property type="component" value="Unassembled WGS sequence"/>
</dbReference>
<organism evidence="2 3">
    <name type="scientific">Teichococcus globiformis</name>
    <dbReference type="NCBI Taxonomy" id="2307229"/>
    <lineage>
        <taxon>Bacteria</taxon>
        <taxon>Pseudomonadati</taxon>
        <taxon>Pseudomonadota</taxon>
        <taxon>Alphaproteobacteria</taxon>
        <taxon>Acetobacterales</taxon>
        <taxon>Roseomonadaceae</taxon>
        <taxon>Roseomonas</taxon>
    </lineage>
</organism>
<evidence type="ECO:0000313" key="3">
    <source>
        <dbReference type="Proteomes" id="UP001595593"/>
    </source>
</evidence>
<keyword evidence="3" id="KW-1185">Reference proteome</keyword>